<organism evidence="1">
    <name type="scientific">marine sediment metagenome</name>
    <dbReference type="NCBI Taxonomy" id="412755"/>
    <lineage>
        <taxon>unclassified sequences</taxon>
        <taxon>metagenomes</taxon>
        <taxon>ecological metagenomes</taxon>
    </lineage>
</organism>
<protein>
    <submittedName>
        <fullName evidence="1">Uncharacterized protein</fullName>
    </submittedName>
</protein>
<sequence>MTTTGWAIKVSYTDPDGVKCTRLLSKYYFALSITEPFAGYNT</sequence>
<gene>
    <name evidence="1" type="ORF">LCGC14_2419980</name>
</gene>
<feature type="non-terminal residue" evidence="1">
    <location>
        <position position="42"/>
    </location>
</feature>
<name>A0A0F9EJ85_9ZZZZ</name>
<dbReference type="AlphaFoldDB" id="A0A0F9EJ85"/>
<dbReference type="EMBL" id="LAZR01036766">
    <property type="protein sequence ID" value="KKL23973.1"/>
    <property type="molecule type" value="Genomic_DNA"/>
</dbReference>
<reference evidence="1" key="1">
    <citation type="journal article" date="2015" name="Nature">
        <title>Complex archaea that bridge the gap between prokaryotes and eukaryotes.</title>
        <authorList>
            <person name="Spang A."/>
            <person name="Saw J.H."/>
            <person name="Jorgensen S.L."/>
            <person name="Zaremba-Niedzwiedzka K."/>
            <person name="Martijn J."/>
            <person name="Lind A.E."/>
            <person name="van Eijk R."/>
            <person name="Schleper C."/>
            <person name="Guy L."/>
            <person name="Ettema T.J."/>
        </authorList>
    </citation>
    <scope>NUCLEOTIDE SEQUENCE</scope>
</reference>
<proteinExistence type="predicted"/>
<evidence type="ECO:0000313" key="1">
    <source>
        <dbReference type="EMBL" id="KKL23973.1"/>
    </source>
</evidence>
<comment type="caution">
    <text evidence="1">The sequence shown here is derived from an EMBL/GenBank/DDBJ whole genome shotgun (WGS) entry which is preliminary data.</text>
</comment>
<accession>A0A0F9EJ85</accession>